<proteinExistence type="predicted"/>
<protein>
    <submittedName>
        <fullName evidence="4">DUF4405 domain-containing protein</fullName>
    </submittedName>
</protein>
<keyword evidence="2" id="KW-0812">Transmembrane</keyword>
<keyword evidence="2" id="KW-1133">Transmembrane helix</keyword>
<evidence type="ECO:0000313" key="3">
    <source>
        <dbReference type="Proteomes" id="UP000035681"/>
    </source>
</evidence>
<dbReference type="WBParaSite" id="TCONS_00010911.p1">
    <property type="protein sequence ID" value="TCONS_00010911.p1"/>
    <property type="gene ID" value="XLOC_004718"/>
</dbReference>
<feature type="transmembrane region" description="Helical" evidence="2">
    <location>
        <begin position="243"/>
        <end position="268"/>
    </location>
</feature>
<dbReference type="AlphaFoldDB" id="A0A0K0DYV8"/>
<dbReference type="Proteomes" id="UP000035681">
    <property type="component" value="Unplaced"/>
</dbReference>
<organism evidence="4">
    <name type="scientific">Strongyloides stercoralis</name>
    <name type="common">Threadworm</name>
    <dbReference type="NCBI Taxonomy" id="6248"/>
    <lineage>
        <taxon>Eukaryota</taxon>
        <taxon>Metazoa</taxon>
        <taxon>Ecdysozoa</taxon>
        <taxon>Nematoda</taxon>
        <taxon>Chromadorea</taxon>
        <taxon>Rhabditida</taxon>
        <taxon>Tylenchina</taxon>
        <taxon>Panagrolaimomorpha</taxon>
        <taxon>Strongyloidoidea</taxon>
        <taxon>Strongyloididae</taxon>
        <taxon>Strongyloides</taxon>
    </lineage>
</organism>
<evidence type="ECO:0000256" key="1">
    <source>
        <dbReference type="SAM" id="MobiDB-lite"/>
    </source>
</evidence>
<accession>A0A0K0DYV8</accession>
<feature type="transmembrane region" description="Helical" evidence="2">
    <location>
        <begin position="61"/>
        <end position="85"/>
    </location>
</feature>
<feature type="transmembrane region" description="Helical" evidence="2">
    <location>
        <begin position="209"/>
        <end position="231"/>
    </location>
</feature>
<reference evidence="4" key="1">
    <citation type="submission" date="2015-08" db="UniProtKB">
        <authorList>
            <consortium name="WormBaseParasite"/>
        </authorList>
    </citation>
    <scope>IDENTIFICATION</scope>
</reference>
<feature type="region of interest" description="Disordered" evidence="1">
    <location>
        <begin position="31"/>
        <end position="50"/>
    </location>
</feature>
<name>A0A0K0DYV8_STRER</name>
<sequence length="302" mass="34644">MNNKSGYIPSPINQNDYNKESSFQTPVIQNNKSSMSNSLEDDNFGNGKIRSKPSENLKTNIFGMFLIITLFIISLITYICGLVYFSKFLDHSLGCGFFVIENYNQAFKNQTNPENKTEILVINGVMANIYAEGNYHSKQRVNAKNVYDEYKDKGEFFKDNCVKIKQHCSTINTIRTKLEENFNEYTPNDKVLFSWMAPQGSILYKGSNFLTHGTFFSTLLLNVIFTLKFLYIHRSNPIYKITFIILTGLITSLTILRLIITLVLYISFDGLKHYLNTVTFIMTALIILLLSIIILALIKKKM</sequence>
<feature type="transmembrane region" description="Helical" evidence="2">
    <location>
        <begin position="274"/>
        <end position="298"/>
    </location>
</feature>
<evidence type="ECO:0000256" key="2">
    <source>
        <dbReference type="SAM" id="Phobius"/>
    </source>
</evidence>
<keyword evidence="3" id="KW-1185">Reference proteome</keyword>
<keyword evidence="2" id="KW-0472">Membrane</keyword>
<dbReference type="WBParaSite" id="SSTP_0000242400.1">
    <property type="protein sequence ID" value="SSTP_0000242400.1"/>
    <property type="gene ID" value="SSTP_0000242400"/>
</dbReference>
<evidence type="ECO:0000313" key="4">
    <source>
        <dbReference type="WBParaSite" id="SSTP_0000242400.1"/>
    </source>
</evidence>